<dbReference type="STRING" id="1196081.A0A364KW96"/>
<keyword evidence="5" id="KW-0808">Transferase</keyword>
<evidence type="ECO:0000256" key="4">
    <source>
        <dbReference type="ARBA" id="ARBA00005985"/>
    </source>
</evidence>
<feature type="transmembrane region" description="Helical" evidence="9">
    <location>
        <begin position="206"/>
        <end position="226"/>
    </location>
</feature>
<dbReference type="EMBL" id="MIKG01000006">
    <property type="protein sequence ID" value="RAO67771.1"/>
    <property type="molecule type" value="Genomic_DNA"/>
</dbReference>
<dbReference type="GO" id="GO:0016765">
    <property type="term" value="F:transferase activity, transferring alkyl or aryl (other than methyl) groups"/>
    <property type="evidence" value="ECO:0007669"/>
    <property type="project" value="InterPro"/>
</dbReference>
<dbReference type="RefSeq" id="XP_040732287.1">
    <property type="nucleotide sequence ID" value="XM_040876077.1"/>
</dbReference>
<protein>
    <submittedName>
        <fullName evidence="10">Uncharacterized protein</fullName>
    </submittedName>
</protein>
<feature type="transmembrane region" description="Helical" evidence="9">
    <location>
        <begin position="35"/>
        <end position="54"/>
    </location>
</feature>
<dbReference type="GO" id="GO:0016114">
    <property type="term" value="P:terpenoid biosynthetic process"/>
    <property type="evidence" value="ECO:0007669"/>
    <property type="project" value="UniProtKB-UniPathway"/>
</dbReference>
<gene>
    <name evidence="10" type="ORF">BHQ10_003783</name>
</gene>
<proteinExistence type="inferred from homology"/>
<dbReference type="GO" id="GO:0005886">
    <property type="term" value="C:plasma membrane"/>
    <property type="evidence" value="ECO:0007669"/>
    <property type="project" value="TreeGrafter"/>
</dbReference>
<evidence type="ECO:0000313" key="11">
    <source>
        <dbReference type="Proteomes" id="UP000249363"/>
    </source>
</evidence>
<feature type="transmembrane region" description="Helical" evidence="9">
    <location>
        <begin position="66"/>
        <end position="85"/>
    </location>
</feature>
<evidence type="ECO:0000256" key="5">
    <source>
        <dbReference type="ARBA" id="ARBA00022679"/>
    </source>
</evidence>
<dbReference type="Pfam" id="PF01040">
    <property type="entry name" value="UbiA"/>
    <property type="match status" value="1"/>
</dbReference>
<evidence type="ECO:0000256" key="6">
    <source>
        <dbReference type="ARBA" id="ARBA00022692"/>
    </source>
</evidence>
<evidence type="ECO:0000313" key="10">
    <source>
        <dbReference type="EMBL" id="RAO67771.1"/>
    </source>
</evidence>
<feature type="transmembrane region" description="Helical" evidence="9">
    <location>
        <begin position="247"/>
        <end position="266"/>
    </location>
</feature>
<name>A0A364KW96_TALAM</name>
<dbReference type="Proteomes" id="UP000249363">
    <property type="component" value="Unassembled WGS sequence"/>
</dbReference>
<evidence type="ECO:0000256" key="8">
    <source>
        <dbReference type="ARBA" id="ARBA00023136"/>
    </source>
</evidence>
<comment type="similarity">
    <text evidence="4">Belongs to the UbiA prenyltransferase family.</text>
</comment>
<keyword evidence="6 9" id="KW-0812">Transmembrane</keyword>
<comment type="pathway">
    <text evidence="3">Secondary metabolite biosynthesis; terpenoid biosynthesis.</text>
</comment>
<feature type="transmembrane region" description="Helical" evidence="9">
    <location>
        <begin position="143"/>
        <end position="160"/>
    </location>
</feature>
<dbReference type="InterPro" id="IPR000537">
    <property type="entry name" value="UbiA_prenyltransferase"/>
</dbReference>
<evidence type="ECO:0000256" key="7">
    <source>
        <dbReference type="ARBA" id="ARBA00022989"/>
    </source>
</evidence>
<dbReference type="FunFam" id="1.10.357.140:FF:000008">
    <property type="entry name" value="4-hydroxybenzoate octaprenyltransferase"/>
    <property type="match status" value="1"/>
</dbReference>
<keyword evidence="7 9" id="KW-1133">Transmembrane helix</keyword>
<dbReference type="UniPathway" id="UPA00213"/>
<feature type="transmembrane region" description="Helical" evidence="9">
    <location>
        <begin position="172"/>
        <end position="194"/>
    </location>
</feature>
<evidence type="ECO:0000256" key="9">
    <source>
        <dbReference type="SAM" id="Phobius"/>
    </source>
</evidence>
<dbReference type="PROSITE" id="PS00943">
    <property type="entry name" value="UBIA"/>
    <property type="match status" value="1"/>
</dbReference>
<dbReference type="OrthoDB" id="18170at2759"/>
<evidence type="ECO:0000256" key="3">
    <source>
        <dbReference type="ARBA" id="ARBA00004721"/>
    </source>
</evidence>
<dbReference type="InterPro" id="IPR044878">
    <property type="entry name" value="UbiA_sf"/>
</dbReference>
<evidence type="ECO:0000256" key="2">
    <source>
        <dbReference type="ARBA" id="ARBA00004141"/>
    </source>
</evidence>
<evidence type="ECO:0000256" key="1">
    <source>
        <dbReference type="ARBA" id="ARBA00001946"/>
    </source>
</evidence>
<dbReference type="Gene3D" id="1.20.120.1780">
    <property type="entry name" value="UbiA prenyltransferase"/>
    <property type="match status" value="1"/>
</dbReference>
<keyword evidence="8 9" id="KW-0472">Membrane</keyword>
<accession>A0A364KW96</accession>
<feature type="transmembrane region" description="Helical" evidence="9">
    <location>
        <begin position="303"/>
        <end position="325"/>
    </location>
</feature>
<comment type="cofactor">
    <cofactor evidence="1">
        <name>Mg(2+)</name>
        <dbReference type="ChEBI" id="CHEBI:18420"/>
    </cofactor>
</comment>
<sequence length="332" mass="37097">MAVLKEAEPRHKKNGGRSFYQLIAYLMLTSRLDNYGMLFTSFGGVISTLLAGIYKSQDHLTTTSQASVLQLAGLCTAHCVLLGAAGNTWNDWMDRDIDSKVARTKGRPLASGKISSGEAFAWMTFLYSTSVGILKAMLGDRNVWPFMVPLTAIILVYPLGKRPIARKLRIYPQYLLGVAVGYPTMYGWAAVYGPEMPTSEILHRCLPLWMFLFFWSFYANTSYSYQDVEDDRKMKVNSAYNLAGKRIRTLLAVLAAVALSTIPFVLRPFSSAWLWLSWVGAWVPGIIQQLISFDPSKPESGGVLHLSTVKLGLWTVFACTLELYLSNRVVIY</sequence>
<dbReference type="GeneID" id="63792999"/>
<reference evidence="10 11" key="1">
    <citation type="journal article" date="2017" name="Biotechnol. Biofuels">
        <title>Differential beta-glucosidase expression as a function of carbon source availability in Talaromyces amestolkiae: a genomic and proteomic approach.</title>
        <authorList>
            <person name="de Eugenio L.I."/>
            <person name="Mendez-Liter J.A."/>
            <person name="Nieto-Dominguez M."/>
            <person name="Alonso L."/>
            <person name="Gil-Munoz J."/>
            <person name="Barriuso J."/>
            <person name="Prieto A."/>
            <person name="Martinez M.J."/>
        </authorList>
    </citation>
    <scope>NUCLEOTIDE SEQUENCE [LARGE SCALE GENOMIC DNA]</scope>
    <source>
        <strain evidence="10 11">CIB</strain>
    </source>
</reference>
<organism evidence="10 11">
    <name type="scientific">Talaromyces amestolkiae</name>
    <dbReference type="NCBI Taxonomy" id="1196081"/>
    <lineage>
        <taxon>Eukaryota</taxon>
        <taxon>Fungi</taxon>
        <taxon>Dikarya</taxon>
        <taxon>Ascomycota</taxon>
        <taxon>Pezizomycotina</taxon>
        <taxon>Eurotiomycetes</taxon>
        <taxon>Eurotiomycetidae</taxon>
        <taxon>Eurotiales</taxon>
        <taxon>Trichocomaceae</taxon>
        <taxon>Talaromyces</taxon>
        <taxon>Talaromyces sect. Talaromyces</taxon>
    </lineage>
</organism>
<dbReference type="PANTHER" id="PTHR11048">
    <property type="entry name" value="PRENYLTRANSFERASES"/>
    <property type="match status" value="1"/>
</dbReference>
<comment type="caution">
    <text evidence="10">The sequence shown here is derived from an EMBL/GenBank/DDBJ whole genome shotgun (WGS) entry which is preliminary data.</text>
</comment>
<comment type="subcellular location">
    <subcellularLocation>
        <location evidence="2">Membrane</location>
        <topology evidence="2">Multi-pass membrane protein</topology>
    </subcellularLocation>
</comment>
<keyword evidence="11" id="KW-1185">Reference proteome</keyword>
<dbReference type="Gene3D" id="1.10.357.140">
    <property type="entry name" value="UbiA prenyltransferase"/>
    <property type="match status" value="1"/>
</dbReference>
<dbReference type="InterPro" id="IPR039653">
    <property type="entry name" value="Prenyltransferase"/>
</dbReference>
<dbReference type="PANTHER" id="PTHR11048:SF28">
    <property type="entry name" value="4-HYDROXYBENZOATE POLYPRENYLTRANSFERASE, MITOCHONDRIAL"/>
    <property type="match status" value="1"/>
</dbReference>
<dbReference type="InterPro" id="IPR030470">
    <property type="entry name" value="UbiA_prenylTrfase_CS"/>
</dbReference>
<dbReference type="AlphaFoldDB" id="A0A364KW96"/>